<organism evidence="2 3">
    <name type="scientific">Armillaria gallica</name>
    <name type="common">Bulbous honey fungus</name>
    <name type="synonym">Armillaria bulbosa</name>
    <dbReference type="NCBI Taxonomy" id="47427"/>
    <lineage>
        <taxon>Eukaryota</taxon>
        <taxon>Fungi</taxon>
        <taxon>Dikarya</taxon>
        <taxon>Basidiomycota</taxon>
        <taxon>Agaricomycotina</taxon>
        <taxon>Agaricomycetes</taxon>
        <taxon>Agaricomycetidae</taxon>
        <taxon>Agaricales</taxon>
        <taxon>Marasmiineae</taxon>
        <taxon>Physalacriaceae</taxon>
        <taxon>Armillaria</taxon>
    </lineage>
</organism>
<evidence type="ECO:0000256" key="1">
    <source>
        <dbReference type="SAM" id="MobiDB-lite"/>
    </source>
</evidence>
<protein>
    <submittedName>
        <fullName evidence="2">Uncharacterized protein</fullName>
    </submittedName>
</protein>
<dbReference type="Proteomes" id="UP000217790">
    <property type="component" value="Unassembled WGS sequence"/>
</dbReference>
<dbReference type="EMBL" id="KZ293655">
    <property type="protein sequence ID" value="PBK93771.1"/>
    <property type="molecule type" value="Genomic_DNA"/>
</dbReference>
<reference evidence="3" key="1">
    <citation type="journal article" date="2017" name="Nat. Ecol. Evol.">
        <title>Genome expansion and lineage-specific genetic innovations in the forest pathogenic fungi Armillaria.</title>
        <authorList>
            <person name="Sipos G."/>
            <person name="Prasanna A.N."/>
            <person name="Walter M.C."/>
            <person name="O'Connor E."/>
            <person name="Balint B."/>
            <person name="Krizsan K."/>
            <person name="Kiss B."/>
            <person name="Hess J."/>
            <person name="Varga T."/>
            <person name="Slot J."/>
            <person name="Riley R."/>
            <person name="Boka B."/>
            <person name="Rigling D."/>
            <person name="Barry K."/>
            <person name="Lee J."/>
            <person name="Mihaltcheva S."/>
            <person name="LaButti K."/>
            <person name="Lipzen A."/>
            <person name="Waldron R."/>
            <person name="Moloney N.M."/>
            <person name="Sperisen C."/>
            <person name="Kredics L."/>
            <person name="Vagvoelgyi C."/>
            <person name="Patrignani A."/>
            <person name="Fitzpatrick D."/>
            <person name="Nagy I."/>
            <person name="Doyle S."/>
            <person name="Anderson J.B."/>
            <person name="Grigoriev I.V."/>
            <person name="Gueldener U."/>
            <person name="Muensterkoetter M."/>
            <person name="Nagy L.G."/>
        </authorList>
    </citation>
    <scope>NUCLEOTIDE SEQUENCE [LARGE SCALE GENOMIC DNA]</scope>
    <source>
        <strain evidence="3">Ar21-2</strain>
    </source>
</reference>
<sequence length="280" mass="32355">MGINRESEILSAMKVAIRDGKEEGLEQMHCAVSGEGTCLVVVVGKRREEERRGGRRRGKRDWQSKYQVRSPETEKEPREDCKRFVLFEFETAGVIYFPAVNRLEMEGQKLTFQPVRREGKRRHSAFEGPRRSLERTAKRFARIRLCVVGEGTCLVVVMEEWGLGAWPRKCLEEKGGERGSLHVRSRETEKEPREDCKRFALFELKTEVPRREGRRRGSLHVRSPETEKDPQNALFGFETGRETDVLIGYLGVEEKGGGEDSLQEKSRAREEVSKHFVRIF</sequence>
<keyword evidence="3" id="KW-1185">Reference proteome</keyword>
<feature type="region of interest" description="Disordered" evidence="1">
    <location>
        <begin position="50"/>
        <end position="74"/>
    </location>
</feature>
<gene>
    <name evidence="2" type="ORF">ARMGADRAFT_1029653</name>
</gene>
<evidence type="ECO:0000313" key="2">
    <source>
        <dbReference type="EMBL" id="PBK93771.1"/>
    </source>
</evidence>
<dbReference type="InParanoid" id="A0A2H3DEW4"/>
<accession>A0A2H3DEW4</accession>
<dbReference type="AlphaFoldDB" id="A0A2H3DEW4"/>
<feature type="region of interest" description="Disordered" evidence="1">
    <location>
        <begin position="213"/>
        <end position="232"/>
    </location>
</feature>
<proteinExistence type="predicted"/>
<name>A0A2H3DEW4_ARMGA</name>
<evidence type="ECO:0000313" key="3">
    <source>
        <dbReference type="Proteomes" id="UP000217790"/>
    </source>
</evidence>